<sequence>MVHIRDQHNFTSCYSEAAVWGSCQPVTFWKFRLNISQETGPDRNT</sequence>
<proteinExistence type="predicted"/>
<reference evidence="1" key="2">
    <citation type="journal article" date="2015" name="Data Brief">
        <title>Shoot transcriptome of the giant reed, Arundo donax.</title>
        <authorList>
            <person name="Barrero R.A."/>
            <person name="Guerrero F.D."/>
            <person name="Moolhuijzen P."/>
            <person name="Goolsby J.A."/>
            <person name="Tidwell J."/>
            <person name="Bellgard S.E."/>
            <person name="Bellgard M.I."/>
        </authorList>
    </citation>
    <scope>NUCLEOTIDE SEQUENCE</scope>
    <source>
        <tissue evidence="1">Shoot tissue taken approximately 20 cm above the soil surface</tissue>
    </source>
</reference>
<name>A0A0A9C3H9_ARUDO</name>
<evidence type="ECO:0000313" key="1">
    <source>
        <dbReference type="EMBL" id="JAD67955.1"/>
    </source>
</evidence>
<protein>
    <submittedName>
        <fullName evidence="1">Uncharacterized protein</fullName>
    </submittedName>
</protein>
<accession>A0A0A9C3H9</accession>
<organism evidence="1">
    <name type="scientific">Arundo donax</name>
    <name type="common">Giant reed</name>
    <name type="synonym">Donax arundinaceus</name>
    <dbReference type="NCBI Taxonomy" id="35708"/>
    <lineage>
        <taxon>Eukaryota</taxon>
        <taxon>Viridiplantae</taxon>
        <taxon>Streptophyta</taxon>
        <taxon>Embryophyta</taxon>
        <taxon>Tracheophyta</taxon>
        <taxon>Spermatophyta</taxon>
        <taxon>Magnoliopsida</taxon>
        <taxon>Liliopsida</taxon>
        <taxon>Poales</taxon>
        <taxon>Poaceae</taxon>
        <taxon>PACMAD clade</taxon>
        <taxon>Arundinoideae</taxon>
        <taxon>Arundineae</taxon>
        <taxon>Arundo</taxon>
    </lineage>
</organism>
<dbReference type="AlphaFoldDB" id="A0A0A9C3H9"/>
<dbReference type="EMBL" id="GBRH01229940">
    <property type="protein sequence ID" value="JAD67955.1"/>
    <property type="molecule type" value="Transcribed_RNA"/>
</dbReference>
<reference evidence="1" key="1">
    <citation type="submission" date="2014-09" db="EMBL/GenBank/DDBJ databases">
        <authorList>
            <person name="Magalhaes I.L.F."/>
            <person name="Oliveira U."/>
            <person name="Santos F.R."/>
            <person name="Vidigal T.H.D.A."/>
            <person name="Brescovit A.D."/>
            <person name="Santos A.J."/>
        </authorList>
    </citation>
    <scope>NUCLEOTIDE SEQUENCE</scope>
    <source>
        <tissue evidence="1">Shoot tissue taken approximately 20 cm above the soil surface</tissue>
    </source>
</reference>